<dbReference type="Gene3D" id="1.25.40.10">
    <property type="entry name" value="Tetratricopeptide repeat domain"/>
    <property type="match status" value="5"/>
</dbReference>
<keyword evidence="5" id="KW-1185">Reference proteome</keyword>
<comment type="similarity">
    <text evidence="1">Belongs to the sel-1 family.</text>
</comment>
<evidence type="ECO:0000256" key="2">
    <source>
        <dbReference type="SAM" id="Phobius"/>
    </source>
</evidence>
<dbReference type="PANTHER" id="PTHR11102:SF147">
    <property type="entry name" value="SEL1L ADAPTOR SUBUNIT OF ERAD E3 UBIQUITIN LIGASE"/>
    <property type="match status" value="1"/>
</dbReference>
<feature type="transmembrane region" description="Helical" evidence="2">
    <location>
        <begin position="1158"/>
        <end position="1174"/>
    </location>
</feature>
<dbReference type="EMBL" id="JAPFFF010000040">
    <property type="protein sequence ID" value="KAK8841789.1"/>
    <property type="molecule type" value="Genomic_DNA"/>
</dbReference>
<dbReference type="InterPro" id="IPR000719">
    <property type="entry name" value="Prot_kinase_dom"/>
</dbReference>
<dbReference type="PROSITE" id="PS50011">
    <property type="entry name" value="PROTEIN_KINASE_DOM"/>
    <property type="match status" value="1"/>
</dbReference>
<comment type="caution">
    <text evidence="4">The sequence shown here is derived from an EMBL/GenBank/DDBJ whole genome shotgun (WGS) entry which is preliminary data.</text>
</comment>
<evidence type="ECO:0000256" key="1">
    <source>
        <dbReference type="ARBA" id="ARBA00038101"/>
    </source>
</evidence>
<name>A0ABR2H6F2_9EUKA</name>
<dbReference type="InterPro" id="IPR006597">
    <property type="entry name" value="Sel1-like"/>
</dbReference>
<dbReference type="SMART" id="SM00220">
    <property type="entry name" value="S_TKc"/>
    <property type="match status" value="1"/>
</dbReference>
<evidence type="ECO:0000313" key="4">
    <source>
        <dbReference type="EMBL" id="KAK8841789.1"/>
    </source>
</evidence>
<keyword evidence="2" id="KW-0812">Transmembrane</keyword>
<dbReference type="Pfam" id="PF00069">
    <property type="entry name" value="Pkinase"/>
    <property type="match status" value="1"/>
</dbReference>
<reference evidence="4 5" key="1">
    <citation type="submission" date="2024-04" db="EMBL/GenBank/DDBJ databases">
        <title>Tritrichomonas musculus Genome.</title>
        <authorList>
            <person name="Alves-Ferreira E."/>
            <person name="Grigg M."/>
            <person name="Lorenzi H."/>
            <person name="Galac M."/>
        </authorList>
    </citation>
    <scope>NUCLEOTIDE SEQUENCE [LARGE SCALE GENOMIC DNA]</scope>
    <source>
        <strain evidence="4 5">EAF2021</strain>
    </source>
</reference>
<dbReference type="SMART" id="SM00671">
    <property type="entry name" value="SEL1"/>
    <property type="match status" value="16"/>
</dbReference>
<dbReference type="InterPro" id="IPR008271">
    <property type="entry name" value="Ser/Thr_kinase_AS"/>
</dbReference>
<gene>
    <name evidence="4" type="ORF">M9Y10_026738</name>
</gene>
<sequence>MSELIDQFSFFLINDDDAQLNFDLSHKLQASPVIILDKYDHLTFICVDDKLILINDSYITKILPLLYSNNKSTIYSLSSDIKSLILCENSSSNLKCDRILYLEENIVFKKEIESFSSQLEIKNKDIQQIWKIIRRIISSYLIQKSYIDSFFDRMKNYKELMNSQPKEKTIERDKIIHLRNIYTDNISRIELIYFIPQKRLFVLKNIMNEHLFEREKNNYLQCQHPFIPRYIGNDSENLVIEYIQGTMLNSINNIQLEMHEKIKIVFELMIVFQYIHHKNFIYRDLKPNNLIIDNNKNIVLIDFDKMISNSYINTGSESTREFTDFGAPEFSSISSNISFKVDIYSIGKIIDFIFFKNQKQTEYNKEYLILKEVCELCMNIDPEKRPNISELIDLFYDKMYPYLFQKMQGNDLFYNDLCVILENSYQKALNNFGMFHLYWMKSDLSHQKGIQFLHIAAELNCCEAQYNLGFIYYEAEFTQRNVNKAIKYFILAANQNLPIAQFVLGILYYEGKYIESDVNKSVYYLKLALNNNYIDALYAIGSFYSYDNKLIRCFDNEIKFVISVAGTVSMSFSKEGFLKSMKYFKLAADQNDVNSQFALGIRYYKDNFIPHDYYQAIHYFTLAAKQNHIESQFYLGQIYIQGTCTKKDVKKSIYYLTLAAENDLNNSQASIEIIKNNGNFISKKINKEKYASEMKVKADAQFTLGNIYFEGKDVEKDTNKGIKYLNQAANNNHIKALYNLGILYYEGIYVPKDIHKAINLLLLAANQNMTDSETTLGFIYYQGVEVHQDIQKAIYFLNRAAFKNDYQAMFYLADIYLSKKCSCQDFNKAFYFLSKSVEQNYAPAQYLIGLLYFAGHVVNKDIDKAIYYFKLAAKQNDSRAQDILGDIYSIGIYVCNDVNQAMKYYTLAANQNNKNSQYRLGCIYYENQQIDKAIYYLTLASNQNHTYAQFILGSLYSELNIPNNMEKAIYYYSLAATKNCSEALHSLGLLYLENEKIQQNVTKGIELLTRAAKNNFQFSQSFLGYFYYFGKYIPKDINKGIHYFLKSAKGLNGQEVSFIVGNIYLKGQYVPRDVDKAIHYYKESSCFNNQYAKNNLGMIYKNGFGKPKSVANSIVYFQEAIQQKNDPVAMYNLAHAYFYNEDLNIDFQTIINLLVNSYYNNFIISMFLLLLVLFKKNNYVTPQIIEDEINKVRKDVKNLAKLLSNYIYASNKYSKLYDIVKKMDFIYDDNLQPVSFHDFLQIEIKKEKIKNINKYFYEGFGIDI</sequence>
<organism evidence="4 5">
    <name type="scientific">Tritrichomonas musculus</name>
    <dbReference type="NCBI Taxonomy" id="1915356"/>
    <lineage>
        <taxon>Eukaryota</taxon>
        <taxon>Metamonada</taxon>
        <taxon>Parabasalia</taxon>
        <taxon>Tritrichomonadida</taxon>
        <taxon>Tritrichomonadidae</taxon>
        <taxon>Tritrichomonas</taxon>
    </lineage>
</organism>
<dbReference type="CDD" id="cd00180">
    <property type="entry name" value="PKc"/>
    <property type="match status" value="1"/>
</dbReference>
<proteinExistence type="inferred from homology"/>
<dbReference type="Gene3D" id="1.10.510.10">
    <property type="entry name" value="Transferase(Phosphotransferase) domain 1"/>
    <property type="match status" value="1"/>
</dbReference>
<protein>
    <recommendedName>
        <fullName evidence="3">Protein kinase domain-containing protein</fullName>
    </recommendedName>
</protein>
<dbReference type="InterPro" id="IPR011009">
    <property type="entry name" value="Kinase-like_dom_sf"/>
</dbReference>
<keyword evidence="2" id="KW-1133">Transmembrane helix</keyword>
<dbReference type="PANTHER" id="PTHR11102">
    <property type="entry name" value="SEL-1-LIKE PROTEIN"/>
    <property type="match status" value="1"/>
</dbReference>
<evidence type="ECO:0000313" key="5">
    <source>
        <dbReference type="Proteomes" id="UP001470230"/>
    </source>
</evidence>
<dbReference type="SUPFAM" id="SSF56112">
    <property type="entry name" value="Protein kinase-like (PK-like)"/>
    <property type="match status" value="1"/>
</dbReference>
<dbReference type="PROSITE" id="PS00108">
    <property type="entry name" value="PROTEIN_KINASE_ST"/>
    <property type="match status" value="1"/>
</dbReference>
<feature type="domain" description="Protein kinase" evidence="3">
    <location>
        <begin position="140"/>
        <end position="403"/>
    </location>
</feature>
<dbReference type="Pfam" id="PF08238">
    <property type="entry name" value="Sel1"/>
    <property type="match status" value="18"/>
</dbReference>
<dbReference type="Proteomes" id="UP001470230">
    <property type="component" value="Unassembled WGS sequence"/>
</dbReference>
<dbReference type="InterPro" id="IPR011990">
    <property type="entry name" value="TPR-like_helical_dom_sf"/>
</dbReference>
<keyword evidence="2" id="KW-0472">Membrane</keyword>
<accession>A0ABR2H6F2</accession>
<evidence type="ECO:0000259" key="3">
    <source>
        <dbReference type="PROSITE" id="PS50011"/>
    </source>
</evidence>
<dbReference type="SUPFAM" id="SSF81901">
    <property type="entry name" value="HCP-like"/>
    <property type="match status" value="5"/>
</dbReference>
<dbReference type="InterPro" id="IPR050767">
    <property type="entry name" value="Sel1_AlgK"/>
</dbReference>